<gene>
    <name evidence="1" type="ORF">P691DRAFT_847753</name>
</gene>
<protein>
    <submittedName>
        <fullName evidence="1">Uncharacterized protein</fullName>
    </submittedName>
</protein>
<comment type="caution">
    <text evidence="1">The sequence shown here is derived from an EMBL/GenBank/DDBJ whole genome shotgun (WGS) entry which is preliminary data.</text>
</comment>
<reference evidence="1" key="1">
    <citation type="submission" date="2020-11" db="EMBL/GenBank/DDBJ databases">
        <authorList>
            <consortium name="DOE Joint Genome Institute"/>
            <person name="Ahrendt S."/>
            <person name="Riley R."/>
            <person name="Andreopoulos W."/>
            <person name="Labutti K."/>
            <person name="Pangilinan J."/>
            <person name="Ruiz-Duenas F.J."/>
            <person name="Barrasa J.M."/>
            <person name="Sanchez-Garcia M."/>
            <person name="Camarero S."/>
            <person name="Miyauchi S."/>
            <person name="Serrano A."/>
            <person name="Linde D."/>
            <person name="Babiker R."/>
            <person name="Drula E."/>
            <person name="Ayuso-Fernandez I."/>
            <person name="Pacheco R."/>
            <person name="Padilla G."/>
            <person name="Ferreira P."/>
            <person name="Barriuso J."/>
            <person name="Kellner H."/>
            <person name="Castanera R."/>
            <person name="Alfaro M."/>
            <person name="Ramirez L."/>
            <person name="Pisabarro A.G."/>
            <person name="Kuo A."/>
            <person name="Tritt A."/>
            <person name="Lipzen A."/>
            <person name="He G."/>
            <person name="Yan M."/>
            <person name="Ng V."/>
            <person name="Cullen D."/>
            <person name="Martin F."/>
            <person name="Rosso M.-N."/>
            <person name="Henrissat B."/>
            <person name="Hibbett D."/>
            <person name="Martinez A.T."/>
            <person name="Grigoriev I.V."/>
        </authorList>
    </citation>
    <scope>NUCLEOTIDE SEQUENCE</scope>
    <source>
        <strain evidence="1">MF-IS2</strain>
    </source>
</reference>
<sequence length="165" mass="18656">MNKGHTIYLNGSTDYLALLLTSDTGIQRILDLGLTQKRSRYGLKAWNIGIIEILEQHPTSRATILEAKWPGAKLDKHVPQVIAEALGLHLRTRRKFIPFCLTNAYEWIFGVVKVTPGEDFAAEFWMTRRCAIKGNPAEVMFVLSALHFWSTEDGEVVWKLGAKSE</sequence>
<dbReference type="OrthoDB" id="3071638at2759"/>
<keyword evidence="2" id="KW-1185">Reference proteome</keyword>
<organism evidence="1 2">
    <name type="scientific">Macrolepiota fuliginosa MF-IS2</name>
    <dbReference type="NCBI Taxonomy" id="1400762"/>
    <lineage>
        <taxon>Eukaryota</taxon>
        <taxon>Fungi</taxon>
        <taxon>Dikarya</taxon>
        <taxon>Basidiomycota</taxon>
        <taxon>Agaricomycotina</taxon>
        <taxon>Agaricomycetes</taxon>
        <taxon>Agaricomycetidae</taxon>
        <taxon>Agaricales</taxon>
        <taxon>Agaricineae</taxon>
        <taxon>Agaricaceae</taxon>
        <taxon>Macrolepiota</taxon>
    </lineage>
</organism>
<evidence type="ECO:0000313" key="2">
    <source>
        <dbReference type="Proteomes" id="UP000807342"/>
    </source>
</evidence>
<dbReference type="AlphaFoldDB" id="A0A9P5X082"/>
<proteinExistence type="predicted"/>
<name>A0A9P5X082_9AGAR</name>
<dbReference type="Proteomes" id="UP000807342">
    <property type="component" value="Unassembled WGS sequence"/>
</dbReference>
<accession>A0A9P5X082</accession>
<dbReference type="EMBL" id="MU151647">
    <property type="protein sequence ID" value="KAF9442368.1"/>
    <property type="molecule type" value="Genomic_DNA"/>
</dbReference>
<evidence type="ECO:0000313" key="1">
    <source>
        <dbReference type="EMBL" id="KAF9442368.1"/>
    </source>
</evidence>